<evidence type="ECO:0008006" key="4">
    <source>
        <dbReference type="Google" id="ProtNLM"/>
    </source>
</evidence>
<dbReference type="Proteomes" id="UP000827092">
    <property type="component" value="Unassembled WGS sequence"/>
</dbReference>
<sequence length="183" mass="20143">MERPSSSLTSRTLSLLMPWWTSPAKQNLDPDALVEVEDLLHWESVTGQSLNGTILMLRTGWSKKWGNRTAYFGTPLGLEDDPKHLHFLGLSASAAQWLVDNRDIIGIDTLSYDKGSSVDFPAHRILLGHGIFGLENVTNLEDVPIYGAKLYVLPMKIGGGSGAPVRILAIFPQVIYPRLSSSE</sequence>
<comment type="similarity">
    <text evidence="1">Belongs to the Cyclase 1 superfamily.</text>
</comment>
<dbReference type="SUPFAM" id="SSF102198">
    <property type="entry name" value="Putative cyclase"/>
    <property type="match status" value="1"/>
</dbReference>
<proteinExistence type="inferred from homology"/>
<dbReference type="InterPro" id="IPR037175">
    <property type="entry name" value="KFase_sf"/>
</dbReference>
<dbReference type="PANTHER" id="PTHR31118">
    <property type="entry name" value="CYCLASE-LIKE PROTEIN 2"/>
    <property type="match status" value="1"/>
</dbReference>
<gene>
    <name evidence="2" type="ORF">JTE90_015252</name>
</gene>
<dbReference type="GO" id="GO:0019441">
    <property type="term" value="P:L-tryptophan catabolic process to kynurenine"/>
    <property type="evidence" value="ECO:0007669"/>
    <property type="project" value="InterPro"/>
</dbReference>
<comment type="caution">
    <text evidence="2">The sequence shown here is derived from an EMBL/GenBank/DDBJ whole genome shotgun (WGS) entry which is preliminary data.</text>
</comment>
<dbReference type="GO" id="GO:0004061">
    <property type="term" value="F:arylformamidase activity"/>
    <property type="evidence" value="ECO:0007669"/>
    <property type="project" value="InterPro"/>
</dbReference>
<evidence type="ECO:0000313" key="2">
    <source>
        <dbReference type="EMBL" id="KAG8177108.1"/>
    </source>
</evidence>
<evidence type="ECO:0000256" key="1">
    <source>
        <dbReference type="ARBA" id="ARBA00007865"/>
    </source>
</evidence>
<protein>
    <recommendedName>
        <fullName evidence="4">Cyclase</fullName>
    </recommendedName>
</protein>
<organism evidence="2 3">
    <name type="scientific">Oedothorax gibbosus</name>
    <dbReference type="NCBI Taxonomy" id="931172"/>
    <lineage>
        <taxon>Eukaryota</taxon>
        <taxon>Metazoa</taxon>
        <taxon>Ecdysozoa</taxon>
        <taxon>Arthropoda</taxon>
        <taxon>Chelicerata</taxon>
        <taxon>Arachnida</taxon>
        <taxon>Araneae</taxon>
        <taxon>Araneomorphae</taxon>
        <taxon>Entelegynae</taxon>
        <taxon>Araneoidea</taxon>
        <taxon>Linyphiidae</taxon>
        <taxon>Erigoninae</taxon>
        <taxon>Oedothorax</taxon>
    </lineage>
</organism>
<dbReference type="EMBL" id="JAFNEN010000821">
    <property type="protein sequence ID" value="KAG8177108.1"/>
    <property type="molecule type" value="Genomic_DNA"/>
</dbReference>
<dbReference type="AlphaFoldDB" id="A0AAV6TZV4"/>
<dbReference type="Gene3D" id="3.50.30.50">
    <property type="entry name" value="Putative cyclase"/>
    <property type="match status" value="1"/>
</dbReference>
<accession>A0AAV6TZV4</accession>
<dbReference type="PANTHER" id="PTHR31118:SF12">
    <property type="entry name" value="CYCLASE-LIKE PROTEIN 2"/>
    <property type="match status" value="1"/>
</dbReference>
<dbReference type="InterPro" id="IPR007325">
    <property type="entry name" value="KFase/CYL"/>
</dbReference>
<reference evidence="2 3" key="1">
    <citation type="journal article" date="2022" name="Nat. Ecol. Evol.">
        <title>A masculinizing supergene underlies an exaggerated male reproductive morph in a spider.</title>
        <authorList>
            <person name="Hendrickx F."/>
            <person name="De Corte Z."/>
            <person name="Sonet G."/>
            <person name="Van Belleghem S.M."/>
            <person name="Kostlbacher S."/>
            <person name="Vangestel C."/>
        </authorList>
    </citation>
    <scope>NUCLEOTIDE SEQUENCE [LARGE SCALE GENOMIC DNA]</scope>
    <source>
        <strain evidence="2">W744_W776</strain>
    </source>
</reference>
<dbReference type="Pfam" id="PF04199">
    <property type="entry name" value="Cyclase"/>
    <property type="match status" value="1"/>
</dbReference>
<keyword evidence="3" id="KW-1185">Reference proteome</keyword>
<name>A0AAV6TZV4_9ARAC</name>
<evidence type="ECO:0000313" key="3">
    <source>
        <dbReference type="Proteomes" id="UP000827092"/>
    </source>
</evidence>